<dbReference type="Pfam" id="PF18097">
    <property type="entry name" value="Vta1_C"/>
    <property type="match status" value="1"/>
</dbReference>
<proteinExistence type="inferred from homology"/>
<evidence type="ECO:0000256" key="7">
    <source>
        <dbReference type="ARBA" id="ARBA00022927"/>
    </source>
</evidence>
<dbReference type="InterPro" id="IPR023175">
    <property type="entry name" value="Vta1/CALS_N_sf"/>
</dbReference>
<feature type="region of interest" description="Disordered" evidence="9">
    <location>
        <begin position="127"/>
        <end position="146"/>
    </location>
</feature>
<comment type="caution">
    <text evidence="12">The sequence shown here is derived from an EMBL/GenBank/DDBJ whole genome shotgun (WGS) entry which is preliminary data.</text>
</comment>
<evidence type="ECO:0000256" key="8">
    <source>
        <dbReference type="ARBA" id="ARBA00023136"/>
    </source>
</evidence>
<dbReference type="Pfam" id="PF04652">
    <property type="entry name" value="Vta1"/>
    <property type="match status" value="1"/>
</dbReference>
<dbReference type="STRING" id="1157962.A0A250XTK6"/>
<sequence length="355" mass="39040">MQKTDPKVAYYCRLYAVEQACRFEKRAADVTELVTVALDQMEKDKPHLHLDEENDRYICEALALKIFSNADKVDRAGKATLTTAKTFYASTYFFEILNHFGPLEEDLLEKQRYALWRAAGIRKAVLEGGSTAPPGSDLADKDTEGPDNAMLTHACADTIDTEASSMPFALHESLVASHRIPASQRFAAGSKVLYLGDGKGMQPELGTVGQATLGDCGQWWYRVALRDRLLDVRDDRLVPQGVGDSGKWSQGGKTTAATPLLVNEVSRPPLCLVQQPNREEKTVNSSLPSFANVDTEGKPTYSMHEMTGFKPSTQAVLDAQKNAKYAISSLNFDDIPAAVKFLKVALNKLTSDDRS</sequence>
<protein>
    <recommendedName>
        <fullName evidence="14">Vta1/callose synthase N-terminal domain-containing protein</fullName>
    </recommendedName>
</protein>
<comment type="similarity">
    <text evidence="3">Belongs to the VTA1 family.</text>
</comment>
<evidence type="ECO:0000259" key="11">
    <source>
        <dbReference type="Pfam" id="PF18097"/>
    </source>
</evidence>
<evidence type="ECO:0008006" key="14">
    <source>
        <dbReference type="Google" id="ProtNLM"/>
    </source>
</evidence>
<keyword evidence="7" id="KW-0653">Protein transport</keyword>
<name>A0A250XTK6_9CHLO</name>
<dbReference type="PANTHER" id="PTHR46009">
    <property type="entry name" value="VACUOLAR PROTEIN SORTING-ASSOCIATED PROTEIN VTA1 HOMOLOG"/>
    <property type="match status" value="1"/>
</dbReference>
<feature type="domain" description="Vta1 C-terminal" evidence="11">
    <location>
        <begin position="316"/>
        <end position="350"/>
    </location>
</feature>
<dbReference type="GO" id="GO:0032511">
    <property type="term" value="P:late endosome to vacuole transport via multivesicular body sorting pathway"/>
    <property type="evidence" value="ECO:0007669"/>
    <property type="project" value="InterPro"/>
</dbReference>
<gene>
    <name evidence="12" type="ORF">CEUSTIGMA_g13711.t1</name>
</gene>
<reference evidence="12 13" key="1">
    <citation type="submission" date="2017-08" db="EMBL/GenBank/DDBJ databases">
        <title>Acidophilic green algal genome provides insights into adaptation to an acidic environment.</title>
        <authorList>
            <person name="Hirooka S."/>
            <person name="Hirose Y."/>
            <person name="Kanesaki Y."/>
            <person name="Higuchi S."/>
            <person name="Fujiwara T."/>
            <person name="Onuma R."/>
            <person name="Era A."/>
            <person name="Ohbayashi R."/>
            <person name="Uzuka A."/>
            <person name="Nozaki H."/>
            <person name="Yoshikawa H."/>
            <person name="Miyagishima S.Y."/>
        </authorList>
    </citation>
    <scope>NUCLEOTIDE SEQUENCE [LARGE SCALE GENOMIC DNA]</scope>
    <source>
        <strain evidence="12 13">NIES-2499</strain>
    </source>
</reference>
<dbReference type="EMBL" id="BEGY01000264">
    <property type="protein sequence ID" value="GAX86299.1"/>
    <property type="molecule type" value="Genomic_DNA"/>
</dbReference>
<evidence type="ECO:0000313" key="13">
    <source>
        <dbReference type="Proteomes" id="UP000232323"/>
    </source>
</evidence>
<dbReference type="PANTHER" id="PTHR46009:SF1">
    <property type="entry name" value="VACUOLAR PROTEIN SORTING-ASSOCIATED PROTEIN VTA1 HOMOLOG"/>
    <property type="match status" value="1"/>
</dbReference>
<dbReference type="GO" id="GO:0010008">
    <property type="term" value="C:endosome membrane"/>
    <property type="evidence" value="ECO:0007669"/>
    <property type="project" value="UniProtKB-SubCell"/>
</dbReference>
<evidence type="ECO:0000256" key="6">
    <source>
        <dbReference type="ARBA" id="ARBA00022753"/>
    </source>
</evidence>
<dbReference type="OrthoDB" id="391137at2759"/>
<evidence type="ECO:0000256" key="2">
    <source>
        <dbReference type="ARBA" id="ARBA00004496"/>
    </source>
</evidence>
<evidence type="ECO:0000256" key="3">
    <source>
        <dbReference type="ARBA" id="ARBA00007895"/>
    </source>
</evidence>
<evidence type="ECO:0000256" key="9">
    <source>
        <dbReference type="SAM" id="MobiDB-lite"/>
    </source>
</evidence>
<comment type="subcellular location">
    <subcellularLocation>
        <location evidence="2">Cytoplasm</location>
    </subcellularLocation>
    <subcellularLocation>
        <location evidence="1">Endosome membrane</location>
        <topology evidence="1">Peripheral membrane protein</topology>
    </subcellularLocation>
</comment>
<keyword evidence="8" id="KW-0472">Membrane</keyword>
<dbReference type="InterPro" id="IPR041212">
    <property type="entry name" value="Vta1_C"/>
</dbReference>
<evidence type="ECO:0000259" key="10">
    <source>
        <dbReference type="Pfam" id="PF04652"/>
    </source>
</evidence>
<dbReference type="InterPro" id="IPR039431">
    <property type="entry name" value="Vta1/CALS_N"/>
</dbReference>
<evidence type="ECO:0000256" key="1">
    <source>
        <dbReference type="ARBA" id="ARBA00004481"/>
    </source>
</evidence>
<keyword evidence="6" id="KW-0967">Endosome</keyword>
<keyword evidence="4" id="KW-0813">Transport</keyword>
<organism evidence="12 13">
    <name type="scientific">Chlamydomonas eustigma</name>
    <dbReference type="NCBI Taxonomy" id="1157962"/>
    <lineage>
        <taxon>Eukaryota</taxon>
        <taxon>Viridiplantae</taxon>
        <taxon>Chlorophyta</taxon>
        <taxon>core chlorophytes</taxon>
        <taxon>Chlorophyceae</taxon>
        <taxon>CS clade</taxon>
        <taxon>Chlamydomonadales</taxon>
        <taxon>Chlamydomonadaceae</taxon>
        <taxon>Chlamydomonas</taxon>
    </lineage>
</organism>
<evidence type="ECO:0000313" key="12">
    <source>
        <dbReference type="EMBL" id="GAX86299.1"/>
    </source>
</evidence>
<dbReference type="GO" id="GO:0005771">
    <property type="term" value="C:multivesicular body"/>
    <property type="evidence" value="ECO:0007669"/>
    <property type="project" value="TreeGrafter"/>
</dbReference>
<keyword evidence="13" id="KW-1185">Reference proteome</keyword>
<evidence type="ECO:0000256" key="5">
    <source>
        <dbReference type="ARBA" id="ARBA00022490"/>
    </source>
</evidence>
<dbReference type="AlphaFoldDB" id="A0A250XTK6"/>
<dbReference type="Gene3D" id="1.20.5.420">
    <property type="entry name" value="Immunoglobulin FC, subunit C"/>
    <property type="match status" value="1"/>
</dbReference>
<accession>A0A250XTK6</accession>
<dbReference type="InterPro" id="IPR044538">
    <property type="entry name" value="Vta1-like"/>
</dbReference>
<dbReference type="Proteomes" id="UP000232323">
    <property type="component" value="Unassembled WGS sequence"/>
</dbReference>
<dbReference type="GO" id="GO:0015031">
    <property type="term" value="P:protein transport"/>
    <property type="evidence" value="ECO:0007669"/>
    <property type="project" value="UniProtKB-KW"/>
</dbReference>
<evidence type="ECO:0000256" key="4">
    <source>
        <dbReference type="ARBA" id="ARBA00022448"/>
    </source>
</evidence>
<feature type="domain" description="Vta1/callose synthase N-terminal" evidence="10">
    <location>
        <begin position="1"/>
        <end position="125"/>
    </location>
</feature>
<keyword evidence="5" id="KW-0963">Cytoplasm</keyword>
<dbReference type="Gene3D" id="1.25.40.270">
    <property type="entry name" value="Vacuolar protein sorting-associated protein vta1"/>
    <property type="match status" value="1"/>
</dbReference>